<reference evidence="1" key="2">
    <citation type="submission" date="2022-03" db="EMBL/GenBank/DDBJ databases">
        <title>Draft title - Genomic analysis of global carrot germplasm unveils the trajectory of domestication and the origin of high carotenoid orange carrot.</title>
        <authorList>
            <person name="Iorizzo M."/>
            <person name="Ellison S."/>
            <person name="Senalik D."/>
            <person name="Macko-Podgorni A."/>
            <person name="Grzebelus D."/>
            <person name="Bostan H."/>
            <person name="Rolling W."/>
            <person name="Curaba J."/>
            <person name="Simon P."/>
        </authorList>
    </citation>
    <scope>NUCLEOTIDE SEQUENCE</scope>
    <source>
        <tissue evidence="1">Leaf</tissue>
    </source>
</reference>
<gene>
    <name evidence="1" type="ORF">DCAR_0102303</name>
</gene>
<keyword evidence="2" id="KW-1185">Reference proteome</keyword>
<accession>A0AAF1AGM6</accession>
<dbReference type="KEGG" id="dcr:108193283"/>
<sequence length="187" mass="21608">MESSEANIGEFPDVNYVIWFAEFVKRISGHFPLLEDSTRVEEYCGISMRTFRYLCSLVMEPMSKSHTYKFNDNRELTVVDKVAIALRRLKFGKSLNSISKEIGTHSFTADKVTRSFVEALVENGLRHLHGTTTATEERMTAETMDRRLKEEWKVLTLVMKAEKRQSISTACRILHNIVIEMNDERHG</sequence>
<organism evidence="1 2">
    <name type="scientific">Daucus carota subsp. sativus</name>
    <name type="common">Carrot</name>
    <dbReference type="NCBI Taxonomy" id="79200"/>
    <lineage>
        <taxon>Eukaryota</taxon>
        <taxon>Viridiplantae</taxon>
        <taxon>Streptophyta</taxon>
        <taxon>Embryophyta</taxon>
        <taxon>Tracheophyta</taxon>
        <taxon>Spermatophyta</taxon>
        <taxon>Magnoliopsida</taxon>
        <taxon>eudicotyledons</taxon>
        <taxon>Gunneridae</taxon>
        <taxon>Pentapetalae</taxon>
        <taxon>asterids</taxon>
        <taxon>campanulids</taxon>
        <taxon>Apiales</taxon>
        <taxon>Apiaceae</taxon>
        <taxon>Apioideae</taxon>
        <taxon>Scandiceae</taxon>
        <taxon>Daucinae</taxon>
        <taxon>Daucus</taxon>
        <taxon>Daucus sect. Daucus</taxon>
    </lineage>
</organism>
<dbReference type="AlphaFoldDB" id="A0AAF1AGM6"/>
<protein>
    <submittedName>
        <fullName evidence="1">Uncharacterized protein</fullName>
    </submittedName>
</protein>
<evidence type="ECO:0000313" key="2">
    <source>
        <dbReference type="Proteomes" id="UP000077755"/>
    </source>
</evidence>
<name>A0AAF1AGM6_DAUCS</name>
<dbReference type="Proteomes" id="UP000077755">
    <property type="component" value="Chromosome 1"/>
</dbReference>
<reference evidence="1" key="1">
    <citation type="journal article" date="2016" name="Nat. Genet.">
        <title>A high-quality carrot genome assembly provides new insights into carotenoid accumulation and asterid genome evolution.</title>
        <authorList>
            <person name="Iorizzo M."/>
            <person name="Ellison S."/>
            <person name="Senalik D."/>
            <person name="Zeng P."/>
            <person name="Satapoomin P."/>
            <person name="Huang J."/>
            <person name="Bowman M."/>
            <person name="Iovene M."/>
            <person name="Sanseverino W."/>
            <person name="Cavagnaro P."/>
            <person name="Yildiz M."/>
            <person name="Macko-Podgorni A."/>
            <person name="Moranska E."/>
            <person name="Grzebelus E."/>
            <person name="Grzebelus D."/>
            <person name="Ashrafi H."/>
            <person name="Zheng Z."/>
            <person name="Cheng S."/>
            <person name="Spooner D."/>
            <person name="Van Deynze A."/>
            <person name="Simon P."/>
        </authorList>
    </citation>
    <scope>NUCLEOTIDE SEQUENCE</scope>
    <source>
        <tissue evidence="1">Leaf</tissue>
    </source>
</reference>
<evidence type="ECO:0000313" key="1">
    <source>
        <dbReference type="EMBL" id="WOG83129.1"/>
    </source>
</evidence>
<proteinExistence type="predicted"/>
<dbReference type="EMBL" id="CP093343">
    <property type="protein sequence ID" value="WOG83129.1"/>
    <property type="molecule type" value="Genomic_DNA"/>
</dbReference>